<keyword evidence="1" id="KW-0464">Manganese</keyword>
<dbReference type="EC" id="3.1.3.16" evidence="1"/>
<dbReference type="Proteomes" id="UP000193685">
    <property type="component" value="Unassembled WGS sequence"/>
</dbReference>
<evidence type="ECO:0000313" key="4">
    <source>
        <dbReference type="EMBL" id="ORY81972.1"/>
    </source>
</evidence>
<dbReference type="SMART" id="SM00332">
    <property type="entry name" value="PP2Cc"/>
    <property type="match status" value="1"/>
</dbReference>
<keyword evidence="1" id="KW-0460">Magnesium</keyword>
<keyword evidence="1" id="KW-0904">Protein phosphatase</keyword>
<dbReference type="Pfam" id="PF07228">
    <property type="entry name" value="SpoIIE"/>
    <property type="match status" value="1"/>
</dbReference>
<evidence type="ECO:0000256" key="2">
    <source>
        <dbReference type="SAM" id="MobiDB-lite"/>
    </source>
</evidence>
<proteinExistence type="inferred from homology"/>
<dbReference type="SUPFAM" id="SSF81606">
    <property type="entry name" value="PP2C-like"/>
    <property type="match status" value="1"/>
</dbReference>
<dbReference type="InterPro" id="IPR001932">
    <property type="entry name" value="PPM-type_phosphatase-like_dom"/>
</dbReference>
<keyword evidence="1" id="KW-0378">Hydrolase</keyword>
<comment type="cofactor">
    <cofactor evidence="1">
        <name>Mg(2+)</name>
        <dbReference type="ChEBI" id="CHEBI:18420"/>
    </cofactor>
</comment>
<evidence type="ECO:0000259" key="3">
    <source>
        <dbReference type="PROSITE" id="PS51746"/>
    </source>
</evidence>
<protein>
    <recommendedName>
        <fullName evidence="1">Protein phosphatase</fullName>
        <ecNumber evidence="1">3.1.3.16</ecNumber>
    </recommendedName>
</protein>
<dbReference type="PANTHER" id="PTHR12320:SF1">
    <property type="entry name" value="PROTEIN PHOSPHATASE PTC7 HOMOLOG"/>
    <property type="match status" value="1"/>
</dbReference>
<accession>A0A1Y2FDH7</accession>
<dbReference type="STRING" id="56484.A0A1Y2FDH7"/>
<comment type="cofactor">
    <cofactor evidence="1">
        <name>Mn(2+)</name>
        <dbReference type="ChEBI" id="CHEBI:29035"/>
    </cofactor>
</comment>
<dbReference type="PANTHER" id="PTHR12320">
    <property type="entry name" value="PROTEIN PHOSPHATASE 2C"/>
    <property type="match status" value="1"/>
</dbReference>
<comment type="catalytic activity">
    <reaction evidence="1">
        <text>O-phospho-L-seryl-[protein] + H2O = L-seryl-[protein] + phosphate</text>
        <dbReference type="Rhea" id="RHEA:20629"/>
        <dbReference type="Rhea" id="RHEA-COMP:9863"/>
        <dbReference type="Rhea" id="RHEA-COMP:11604"/>
        <dbReference type="ChEBI" id="CHEBI:15377"/>
        <dbReference type="ChEBI" id="CHEBI:29999"/>
        <dbReference type="ChEBI" id="CHEBI:43474"/>
        <dbReference type="ChEBI" id="CHEBI:83421"/>
        <dbReference type="EC" id="3.1.3.16"/>
    </reaction>
</comment>
<dbReference type="OrthoDB" id="60843at2759"/>
<comment type="catalytic activity">
    <reaction evidence="1">
        <text>O-phospho-L-threonyl-[protein] + H2O = L-threonyl-[protein] + phosphate</text>
        <dbReference type="Rhea" id="RHEA:47004"/>
        <dbReference type="Rhea" id="RHEA-COMP:11060"/>
        <dbReference type="Rhea" id="RHEA-COMP:11605"/>
        <dbReference type="ChEBI" id="CHEBI:15377"/>
        <dbReference type="ChEBI" id="CHEBI:30013"/>
        <dbReference type="ChEBI" id="CHEBI:43474"/>
        <dbReference type="ChEBI" id="CHEBI:61977"/>
        <dbReference type="EC" id="3.1.3.16"/>
    </reaction>
</comment>
<comment type="caution">
    <text evidence="4">The sequence shown here is derived from an EMBL/GenBank/DDBJ whole genome shotgun (WGS) entry which is preliminary data.</text>
</comment>
<keyword evidence="5" id="KW-1185">Reference proteome</keyword>
<dbReference type="EMBL" id="MCFI01000010">
    <property type="protein sequence ID" value="ORY81972.1"/>
    <property type="molecule type" value="Genomic_DNA"/>
</dbReference>
<feature type="domain" description="PPM-type phosphatase" evidence="3">
    <location>
        <begin position="81"/>
        <end position="335"/>
    </location>
</feature>
<name>A0A1Y2FDH7_PROLT</name>
<feature type="compositionally biased region" description="Polar residues" evidence="2">
    <location>
        <begin position="71"/>
        <end position="91"/>
    </location>
</feature>
<dbReference type="OMA" id="QKACNSL"/>
<dbReference type="SMART" id="SM00331">
    <property type="entry name" value="PP2C_SIG"/>
    <property type="match status" value="1"/>
</dbReference>
<feature type="region of interest" description="Disordered" evidence="2">
    <location>
        <begin position="65"/>
        <end position="91"/>
    </location>
</feature>
<dbReference type="Gene3D" id="3.60.40.10">
    <property type="entry name" value="PPM-type phosphatase domain"/>
    <property type="match status" value="1"/>
</dbReference>
<gene>
    <name evidence="4" type="ORF">BCR37DRAFT_379885</name>
</gene>
<evidence type="ECO:0000256" key="1">
    <source>
        <dbReference type="RuleBase" id="RU366020"/>
    </source>
</evidence>
<dbReference type="GO" id="GO:0046872">
    <property type="term" value="F:metal ion binding"/>
    <property type="evidence" value="ECO:0007669"/>
    <property type="project" value="UniProtKB-UniRule"/>
</dbReference>
<evidence type="ECO:0000313" key="5">
    <source>
        <dbReference type="Proteomes" id="UP000193685"/>
    </source>
</evidence>
<dbReference type="GeneID" id="63785964"/>
<sequence length="354" mass="37790">MSWTRSLLQRTAAPSLSASRLHCTHPTLQYSARARSGMRPLSSTRTVAAAAATLFSCTVGASAVPKRRARPTQTGPSTKVGSEPASTSAEGANTIGAGEDAFFLCKQQNKLWLGVMDGVGGWQDMGVDPSVFSRGLAEHALEACKTSTNKTESPATILQTAYSAVQKDARIKLGSATALIASIDTATAEFAVANLGDSGYFIARAGQVLYASKPQTYFFNAPYQLAKMPDSMRRPGQLENKPADADLQTFQLQSGDTVVLATDGFFDNIFLEDALEYMKKSQQDAAKQAAALVKQAQMAGVSRTKNGPFSVEARQNRMRYDGGKEDDIAVIVLRVGEQGTGEKDSWLGAIKAKL</sequence>
<comment type="similarity">
    <text evidence="1">Belongs to the PP2C family.</text>
</comment>
<dbReference type="RefSeq" id="XP_040725106.1">
    <property type="nucleotide sequence ID" value="XM_040869365.1"/>
</dbReference>
<dbReference type="InterPro" id="IPR039123">
    <property type="entry name" value="PPTC7"/>
</dbReference>
<organism evidence="4 5">
    <name type="scientific">Protomyces lactucae-debilis</name>
    <dbReference type="NCBI Taxonomy" id="2754530"/>
    <lineage>
        <taxon>Eukaryota</taxon>
        <taxon>Fungi</taxon>
        <taxon>Dikarya</taxon>
        <taxon>Ascomycota</taxon>
        <taxon>Taphrinomycotina</taxon>
        <taxon>Taphrinomycetes</taxon>
        <taxon>Taphrinales</taxon>
        <taxon>Protomycetaceae</taxon>
        <taxon>Protomyces</taxon>
    </lineage>
</organism>
<dbReference type="GO" id="GO:0004722">
    <property type="term" value="F:protein serine/threonine phosphatase activity"/>
    <property type="evidence" value="ECO:0007669"/>
    <property type="project" value="UniProtKB-EC"/>
</dbReference>
<keyword evidence="1" id="KW-0479">Metal-binding</keyword>
<dbReference type="InterPro" id="IPR036457">
    <property type="entry name" value="PPM-type-like_dom_sf"/>
</dbReference>
<dbReference type="AlphaFoldDB" id="A0A1Y2FDH7"/>
<reference evidence="4 5" key="1">
    <citation type="submission" date="2016-07" db="EMBL/GenBank/DDBJ databases">
        <title>Pervasive Adenine N6-methylation of Active Genes in Fungi.</title>
        <authorList>
            <consortium name="DOE Joint Genome Institute"/>
            <person name="Mondo S.J."/>
            <person name="Dannebaum R.O."/>
            <person name="Kuo R.C."/>
            <person name="Labutti K."/>
            <person name="Haridas S."/>
            <person name="Kuo A."/>
            <person name="Salamov A."/>
            <person name="Ahrendt S.R."/>
            <person name="Lipzen A."/>
            <person name="Sullivan W."/>
            <person name="Andreopoulos W.B."/>
            <person name="Clum A."/>
            <person name="Lindquist E."/>
            <person name="Daum C."/>
            <person name="Ramamoorthy G.K."/>
            <person name="Gryganskyi A."/>
            <person name="Culley D."/>
            <person name="Magnuson J.K."/>
            <person name="James T.Y."/>
            <person name="O'Malley M.A."/>
            <person name="Stajich J.E."/>
            <person name="Spatafora J.W."/>
            <person name="Visel A."/>
            <person name="Grigoriev I.V."/>
        </authorList>
    </citation>
    <scope>NUCLEOTIDE SEQUENCE [LARGE SCALE GENOMIC DNA]</scope>
    <source>
        <strain evidence="4 5">12-1054</strain>
    </source>
</reference>
<dbReference type="PROSITE" id="PS51746">
    <property type="entry name" value="PPM_2"/>
    <property type="match status" value="1"/>
</dbReference>